<evidence type="ECO:0000256" key="2">
    <source>
        <dbReference type="ARBA" id="ARBA00022692"/>
    </source>
</evidence>
<evidence type="ECO:0000256" key="1">
    <source>
        <dbReference type="ARBA" id="ARBA00004141"/>
    </source>
</evidence>
<comment type="subcellular location">
    <subcellularLocation>
        <location evidence="1">Membrane</location>
        <topology evidence="1">Multi-pass membrane protein</topology>
    </subcellularLocation>
</comment>
<dbReference type="EMBL" id="HBER01004054">
    <property type="protein sequence ID" value="CAD8526791.1"/>
    <property type="molecule type" value="Transcribed_RNA"/>
</dbReference>
<dbReference type="GO" id="GO:0022857">
    <property type="term" value="F:transmembrane transporter activity"/>
    <property type="evidence" value="ECO:0007669"/>
    <property type="project" value="InterPro"/>
</dbReference>
<evidence type="ECO:0000256" key="3">
    <source>
        <dbReference type="ARBA" id="ARBA00022989"/>
    </source>
</evidence>
<dbReference type="Gene3D" id="1.20.1250.20">
    <property type="entry name" value="MFS general substrate transporter like domains"/>
    <property type="match status" value="2"/>
</dbReference>
<dbReference type="InterPro" id="IPR036259">
    <property type="entry name" value="MFS_trans_sf"/>
</dbReference>
<evidence type="ECO:0000256" key="5">
    <source>
        <dbReference type="SAM" id="Phobius"/>
    </source>
</evidence>
<dbReference type="PROSITE" id="PS50850">
    <property type="entry name" value="MFS"/>
    <property type="match status" value="1"/>
</dbReference>
<dbReference type="InterPro" id="IPR050382">
    <property type="entry name" value="MFS_Na/Anion_cotransporter"/>
</dbReference>
<feature type="transmembrane region" description="Helical" evidence="5">
    <location>
        <begin position="66"/>
        <end position="83"/>
    </location>
</feature>
<feature type="domain" description="Major facilitator superfamily (MFS) profile" evidence="6">
    <location>
        <begin position="1"/>
        <end position="400"/>
    </location>
</feature>
<keyword evidence="4 5" id="KW-0472">Membrane</keyword>
<reference evidence="7" key="1">
    <citation type="submission" date="2021-01" db="EMBL/GenBank/DDBJ databases">
        <authorList>
            <person name="Corre E."/>
            <person name="Pelletier E."/>
            <person name="Niang G."/>
            <person name="Scheremetjew M."/>
            <person name="Finn R."/>
            <person name="Kale V."/>
            <person name="Holt S."/>
            <person name="Cochrane G."/>
            <person name="Meng A."/>
            <person name="Brown T."/>
            <person name="Cohen L."/>
        </authorList>
    </citation>
    <scope>NUCLEOTIDE SEQUENCE</scope>
    <source>
        <strain evidence="7">RCC1130</strain>
    </source>
</reference>
<name>A0A7S0NPP2_9EUKA</name>
<dbReference type="GO" id="GO:0016020">
    <property type="term" value="C:membrane"/>
    <property type="evidence" value="ECO:0007669"/>
    <property type="project" value="UniProtKB-SubCell"/>
</dbReference>
<gene>
    <name evidence="7" type="ORF">CLEP1334_LOCUS2069</name>
</gene>
<feature type="transmembrane region" description="Helical" evidence="5">
    <location>
        <begin position="342"/>
        <end position="364"/>
    </location>
</feature>
<dbReference type="Pfam" id="PF07690">
    <property type="entry name" value="MFS_1"/>
    <property type="match status" value="1"/>
</dbReference>
<dbReference type="PANTHER" id="PTHR11662:SF399">
    <property type="entry name" value="FI19708P1-RELATED"/>
    <property type="match status" value="1"/>
</dbReference>
<feature type="transmembrane region" description="Helical" evidence="5">
    <location>
        <begin position="12"/>
        <end position="30"/>
    </location>
</feature>
<dbReference type="InterPro" id="IPR011701">
    <property type="entry name" value="MFS"/>
</dbReference>
<feature type="transmembrane region" description="Helical" evidence="5">
    <location>
        <begin position="376"/>
        <end position="401"/>
    </location>
</feature>
<feature type="transmembrane region" description="Helical" evidence="5">
    <location>
        <begin position="285"/>
        <end position="305"/>
    </location>
</feature>
<evidence type="ECO:0000259" key="6">
    <source>
        <dbReference type="PROSITE" id="PS50850"/>
    </source>
</evidence>
<organism evidence="7">
    <name type="scientific">Calcidiscus leptoporus</name>
    <dbReference type="NCBI Taxonomy" id="127549"/>
    <lineage>
        <taxon>Eukaryota</taxon>
        <taxon>Haptista</taxon>
        <taxon>Haptophyta</taxon>
        <taxon>Prymnesiophyceae</taxon>
        <taxon>Coccolithales</taxon>
        <taxon>Calcidiscaceae</taxon>
        <taxon>Calcidiscus</taxon>
    </lineage>
</organism>
<feature type="transmembrane region" description="Helical" evidence="5">
    <location>
        <begin position="42"/>
        <end position="60"/>
    </location>
</feature>
<feature type="transmembrane region" description="Helical" evidence="5">
    <location>
        <begin position="205"/>
        <end position="232"/>
    </location>
</feature>
<accession>A0A7S0NPP2</accession>
<dbReference type="PANTHER" id="PTHR11662">
    <property type="entry name" value="SOLUTE CARRIER FAMILY 17"/>
    <property type="match status" value="1"/>
</dbReference>
<protein>
    <recommendedName>
        <fullName evidence="6">Major facilitator superfamily (MFS) profile domain-containing protein</fullName>
    </recommendedName>
</protein>
<sequence length="412" mass="43184">MAIELGFSHLEKGWLLAAPSVGAILTQLVGGQICSLLGARSTVLLSVIGMAACCALLPAACTHSTLLGAAVLCINGVFYGPMFPTNSVLLSRWCVPSERGWASSQGELAISLASLSAPLVITALEPRLGWRACFRAVGCMAVSFAALWRALAASTPEQCWFIRDDELELLTGSPTSPSTHTALHRRAENNGQPLAKASPLSVRRVLLHPAVLALFLVHGVYNLGTLTINSWMPTYYNEALGLAPTVAKLHLIIPHLTSLVTKLLVPYLAAALGAHGVSMLSSRQLMCAAGFIGTSCALLLLPMLLGALPAATTACFCVALSFTGLHAEGFRANYLDVTRAHVGLVSSVGNAISSLAAMAAPLIVSNLVTHYGSWQPVWLAVSASSLVATIAFAQLATVTPVEETVATPKKRE</sequence>
<feature type="transmembrane region" description="Helical" evidence="5">
    <location>
        <begin position="252"/>
        <end position="273"/>
    </location>
</feature>
<keyword evidence="2 5" id="KW-0812">Transmembrane</keyword>
<evidence type="ECO:0000313" key="7">
    <source>
        <dbReference type="EMBL" id="CAD8526791.1"/>
    </source>
</evidence>
<dbReference type="AlphaFoldDB" id="A0A7S0NPP2"/>
<dbReference type="SUPFAM" id="SSF103473">
    <property type="entry name" value="MFS general substrate transporter"/>
    <property type="match status" value="1"/>
</dbReference>
<evidence type="ECO:0000256" key="4">
    <source>
        <dbReference type="ARBA" id="ARBA00023136"/>
    </source>
</evidence>
<dbReference type="InterPro" id="IPR020846">
    <property type="entry name" value="MFS_dom"/>
</dbReference>
<feature type="transmembrane region" description="Helical" evidence="5">
    <location>
        <begin position="311"/>
        <end position="330"/>
    </location>
</feature>
<keyword evidence="3 5" id="KW-1133">Transmembrane helix</keyword>
<proteinExistence type="predicted"/>